<comment type="caution">
    <text evidence="1">The sequence shown here is derived from an EMBL/GenBank/DDBJ whole genome shotgun (WGS) entry which is preliminary data.</text>
</comment>
<sequence length="130" mass="14489">MVYQCSNLVAAQSRPVVLQSHYPRFRRGLVPSKEISNCCDEQPPMSIEFGAKQAIAGLAASVILLSQTNLVSALSYTYVVSLLRQSKTCILGFVYIILLSEDNARDLHLALWEQIIKPYSSKLNCNFSSF</sequence>
<dbReference type="EMBL" id="WHWC01000003">
    <property type="protein sequence ID" value="KAG8386149.1"/>
    <property type="molecule type" value="Genomic_DNA"/>
</dbReference>
<gene>
    <name evidence="1" type="ORF">BUALT_Bualt03G0119100</name>
</gene>
<proteinExistence type="predicted"/>
<evidence type="ECO:0000313" key="1">
    <source>
        <dbReference type="EMBL" id="KAG8386149.1"/>
    </source>
</evidence>
<keyword evidence="2" id="KW-1185">Reference proteome</keyword>
<dbReference type="AlphaFoldDB" id="A0AAV6Y0D6"/>
<reference evidence="1" key="1">
    <citation type="submission" date="2019-10" db="EMBL/GenBank/DDBJ databases">
        <authorList>
            <person name="Zhang R."/>
            <person name="Pan Y."/>
            <person name="Wang J."/>
            <person name="Ma R."/>
            <person name="Yu S."/>
        </authorList>
    </citation>
    <scope>NUCLEOTIDE SEQUENCE</scope>
    <source>
        <strain evidence="1">LA-IB0</strain>
        <tissue evidence="1">Leaf</tissue>
    </source>
</reference>
<organism evidence="1 2">
    <name type="scientific">Buddleja alternifolia</name>
    <dbReference type="NCBI Taxonomy" id="168488"/>
    <lineage>
        <taxon>Eukaryota</taxon>
        <taxon>Viridiplantae</taxon>
        <taxon>Streptophyta</taxon>
        <taxon>Embryophyta</taxon>
        <taxon>Tracheophyta</taxon>
        <taxon>Spermatophyta</taxon>
        <taxon>Magnoliopsida</taxon>
        <taxon>eudicotyledons</taxon>
        <taxon>Gunneridae</taxon>
        <taxon>Pentapetalae</taxon>
        <taxon>asterids</taxon>
        <taxon>lamiids</taxon>
        <taxon>Lamiales</taxon>
        <taxon>Scrophulariaceae</taxon>
        <taxon>Buddlejeae</taxon>
        <taxon>Buddleja</taxon>
    </lineage>
</organism>
<evidence type="ECO:0000313" key="2">
    <source>
        <dbReference type="Proteomes" id="UP000826271"/>
    </source>
</evidence>
<protein>
    <submittedName>
        <fullName evidence="1">Uncharacterized protein</fullName>
    </submittedName>
</protein>
<name>A0AAV6Y0D6_9LAMI</name>
<accession>A0AAV6Y0D6</accession>
<dbReference type="Proteomes" id="UP000826271">
    <property type="component" value="Unassembled WGS sequence"/>
</dbReference>